<dbReference type="InterPro" id="IPR003793">
    <property type="entry name" value="UPF0166"/>
</dbReference>
<comment type="caution">
    <text evidence="2">The sequence shown here is derived from an EMBL/GenBank/DDBJ whole genome shotgun (WGS) entry which is preliminary data.</text>
</comment>
<name>A0ABS8D9R3_9NEIS</name>
<accession>A0ABS8D9R3</accession>
<evidence type="ECO:0000313" key="3">
    <source>
        <dbReference type="Proteomes" id="UP001165395"/>
    </source>
</evidence>
<sequence length="106" mass="11934">MQGYQLNFYTQQDRTHANQPLAQWIVETAKGLGLRGATLVGGIEGMGHDGKIHAINLFDVSDQPIIVTLIVTDEECDRLFQRLTEEKVNVFYTKFEVTFGTLCAKE</sequence>
<dbReference type="InterPro" id="IPR015867">
    <property type="entry name" value="N-reg_PII/ATP_PRibTrfase_C"/>
</dbReference>
<dbReference type="InterPro" id="IPR011322">
    <property type="entry name" value="N-reg_PII-like_a/b"/>
</dbReference>
<protein>
    <submittedName>
        <fullName evidence="2">DUF190 domain-containing protein</fullName>
    </submittedName>
</protein>
<dbReference type="Gene3D" id="3.30.70.120">
    <property type="match status" value="1"/>
</dbReference>
<dbReference type="Pfam" id="PF02641">
    <property type="entry name" value="DUF190"/>
    <property type="match status" value="1"/>
</dbReference>
<evidence type="ECO:0000313" key="2">
    <source>
        <dbReference type="EMBL" id="MCB6184887.1"/>
    </source>
</evidence>
<proteinExistence type="inferred from homology"/>
<dbReference type="RefSeq" id="WP_227181705.1">
    <property type="nucleotide sequence ID" value="NZ_JAJBZT010000010.1"/>
</dbReference>
<dbReference type="SUPFAM" id="SSF54913">
    <property type="entry name" value="GlnB-like"/>
    <property type="match status" value="1"/>
</dbReference>
<dbReference type="PANTHER" id="PTHR35983:SF1">
    <property type="entry name" value="UPF0166 PROTEIN TM_0021"/>
    <property type="match status" value="1"/>
</dbReference>
<gene>
    <name evidence="2" type="ORF">LIN78_15170</name>
</gene>
<dbReference type="Proteomes" id="UP001165395">
    <property type="component" value="Unassembled WGS sequence"/>
</dbReference>
<keyword evidence="3" id="KW-1185">Reference proteome</keyword>
<dbReference type="PANTHER" id="PTHR35983">
    <property type="entry name" value="UPF0166 PROTEIN TM_0021"/>
    <property type="match status" value="1"/>
</dbReference>
<dbReference type="EMBL" id="JAJBZT010000010">
    <property type="protein sequence ID" value="MCB6184887.1"/>
    <property type="molecule type" value="Genomic_DNA"/>
</dbReference>
<organism evidence="2 3">
    <name type="scientific">Leeia speluncae</name>
    <dbReference type="NCBI Taxonomy" id="2884804"/>
    <lineage>
        <taxon>Bacteria</taxon>
        <taxon>Pseudomonadati</taxon>
        <taxon>Pseudomonadota</taxon>
        <taxon>Betaproteobacteria</taxon>
        <taxon>Neisseriales</taxon>
        <taxon>Leeiaceae</taxon>
        <taxon>Leeia</taxon>
    </lineage>
</organism>
<comment type="similarity">
    <text evidence="1">Belongs to the UPF0166 family.</text>
</comment>
<reference evidence="2" key="1">
    <citation type="submission" date="2021-10" db="EMBL/GenBank/DDBJ databases">
        <title>The complete genome sequence of Leeia sp. TBRC 13508.</title>
        <authorList>
            <person name="Charoenyingcharoen P."/>
            <person name="Yukphan P."/>
        </authorList>
    </citation>
    <scope>NUCLEOTIDE SEQUENCE</scope>
    <source>
        <strain evidence="2">TBRC 13508</strain>
    </source>
</reference>
<evidence type="ECO:0000256" key="1">
    <source>
        <dbReference type="ARBA" id="ARBA00010554"/>
    </source>
</evidence>